<evidence type="ECO:0000313" key="10">
    <source>
        <dbReference type="Proteomes" id="UP000232323"/>
    </source>
</evidence>
<dbReference type="STRING" id="1157962.A0A250XQH0"/>
<dbReference type="OrthoDB" id="506538at2759"/>
<dbReference type="GO" id="GO:0005254">
    <property type="term" value="F:chloride channel activity"/>
    <property type="evidence" value="ECO:0007669"/>
    <property type="project" value="InterPro"/>
</dbReference>
<evidence type="ECO:0000256" key="1">
    <source>
        <dbReference type="ARBA" id="ARBA00004651"/>
    </source>
</evidence>
<keyword evidence="7 8" id="KW-0472">Membrane</keyword>
<evidence type="ECO:0000256" key="6">
    <source>
        <dbReference type="ARBA" id="ARBA00023065"/>
    </source>
</evidence>
<sequence length="403" mass="45348">MYQWYDKLFLKGLCAIPASHNSIYEQEPGYTWEDWAKYRNANFRTRPEPLVFVKVAVGFWLHLMLVAVISIFVGLYFQYFIPEGAPNVLANNFGSLLSVATFFMTLLMVFRLNQSYSRWWEGRTQWGSNLAAMRNYMRMMATWATPQTAWASEAAMRWTPAAARVLKEHCRAGGDGIAAVKDILLPSEIEYLQSHANKPLAAAHVMSQLASELKCPDILQAQMQEQISLYILYAAGNERIMRTPLPTGYSRFTSRACMMYICIIPLLLWPISGWLTPLVAVAIAFMVMGVENVTVQIEEPFRVLHLEALVSAVEQAGRELKPWIGPAVSDIIFNKLSCGDSSKQTEMMKVNPTVTHKNESLMSQQNYSSSSDSTQQPINYQITEGVLGSECDASEGVVQIVTH</sequence>
<comment type="caution">
    <text evidence="9">The sequence shown here is derived from an EMBL/GenBank/DDBJ whole genome shotgun (WGS) entry which is preliminary data.</text>
</comment>
<feature type="transmembrane region" description="Helical" evidence="8">
    <location>
        <begin position="51"/>
        <end position="77"/>
    </location>
</feature>
<dbReference type="Proteomes" id="UP000232323">
    <property type="component" value="Unassembled WGS sequence"/>
</dbReference>
<keyword evidence="4 8" id="KW-0812">Transmembrane</keyword>
<evidence type="ECO:0000256" key="4">
    <source>
        <dbReference type="ARBA" id="ARBA00022692"/>
    </source>
</evidence>
<evidence type="ECO:0000256" key="7">
    <source>
        <dbReference type="ARBA" id="ARBA00023136"/>
    </source>
</evidence>
<keyword evidence="2" id="KW-0813">Transport</keyword>
<gene>
    <name evidence="9" type="ORF">CEUSTIGMA_g12738.t1</name>
</gene>
<evidence type="ECO:0000256" key="8">
    <source>
        <dbReference type="SAM" id="Phobius"/>
    </source>
</evidence>
<keyword evidence="10" id="KW-1185">Reference proteome</keyword>
<keyword evidence="5 8" id="KW-1133">Transmembrane helix</keyword>
<accession>A0A250XQH0</accession>
<keyword evidence="3" id="KW-1003">Cell membrane</keyword>
<protein>
    <submittedName>
        <fullName evidence="9">Uncharacterized protein</fullName>
    </submittedName>
</protein>
<dbReference type="PANTHER" id="PTHR33281">
    <property type="entry name" value="UPF0187 PROTEIN YNEE"/>
    <property type="match status" value="1"/>
</dbReference>
<evidence type="ECO:0000313" key="9">
    <source>
        <dbReference type="EMBL" id="GAX85321.1"/>
    </source>
</evidence>
<feature type="transmembrane region" description="Helical" evidence="8">
    <location>
        <begin position="89"/>
        <end position="110"/>
    </location>
</feature>
<comment type="subcellular location">
    <subcellularLocation>
        <location evidence="1">Cell membrane</location>
        <topology evidence="1">Multi-pass membrane protein</topology>
    </subcellularLocation>
</comment>
<evidence type="ECO:0000256" key="3">
    <source>
        <dbReference type="ARBA" id="ARBA00022475"/>
    </source>
</evidence>
<name>A0A250XQH0_9CHLO</name>
<dbReference type="PANTHER" id="PTHR33281:SF19">
    <property type="entry name" value="VOLTAGE-DEPENDENT ANION CHANNEL-FORMING PROTEIN YNEE"/>
    <property type="match status" value="1"/>
</dbReference>
<dbReference type="InterPro" id="IPR044669">
    <property type="entry name" value="YneE/VCCN1/2-like"/>
</dbReference>
<evidence type="ECO:0000256" key="5">
    <source>
        <dbReference type="ARBA" id="ARBA00022989"/>
    </source>
</evidence>
<dbReference type="AlphaFoldDB" id="A0A250XQH0"/>
<dbReference type="GO" id="GO:0005886">
    <property type="term" value="C:plasma membrane"/>
    <property type="evidence" value="ECO:0007669"/>
    <property type="project" value="UniProtKB-SubCell"/>
</dbReference>
<dbReference type="Pfam" id="PF25539">
    <property type="entry name" value="Bestrophin_2"/>
    <property type="match status" value="1"/>
</dbReference>
<reference evidence="9 10" key="1">
    <citation type="submission" date="2017-08" db="EMBL/GenBank/DDBJ databases">
        <title>Acidophilic green algal genome provides insights into adaptation to an acidic environment.</title>
        <authorList>
            <person name="Hirooka S."/>
            <person name="Hirose Y."/>
            <person name="Kanesaki Y."/>
            <person name="Higuchi S."/>
            <person name="Fujiwara T."/>
            <person name="Onuma R."/>
            <person name="Era A."/>
            <person name="Ohbayashi R."/>
            <person name="Uzuka A."/>
            <person name="Nozaki H."/>
            <person name="Yoshikawa H."/>
            <person name="Miyagishima S.Y."/>
        </authorList>
    </citation>
    <scope>NUCLEOTIDE SEQUENCE [LARGE SCALE GENOMIC DNA]</scope>
    <source>
        <strain evidence="9 10">NIES-2499</strain>
    </source>
</reference>
<keyword evidence="6" id="KW-0406">Ion transport</keyword>
<evidence type="ECO:0000256" key="2">
    <source>
        <dbReference type="ARBA" id="ARBA00022448"/>
    </source>
</evidence>
<proteinExistence type="predicted"/>
<dbReference type="EMBL" id="BEGY01000162">
    <property type="protein sequence ID" value="GAX85321.1"/>
    <property type="molecule type" value="Genomic_DNA"/>
</dbReference>
<organism evidence="9 10">
    <name type="scientific">Chlamydomonas eustigma</name>
    <dbReference type="NCBI Taxonomy" id="1157962"/>
    <lineage>
        <taxon>Eukaryota</taxon>
        <taxon>Viridiplantae</taxon>
        <taxon>Chlorophyta</taxon>
        <taxon>core chlorophytes</taxon>
        <taxon>Chlorophyceae</taxon>
        <taxon>CS clade</taxon>
        <taxon>Chlamydomonadales</taxon>
        <taxon>Chlamydomonadaceae</taxon>
        <taxon>Chlamydomonas</taxon>
    </lineage>
</organism>